<sequence length="146" mass="16668">MVLDRILRVVGRCSRRLGAATTQYAADKPASIAQNSATKAGSAFRDSFFGARQRRRRRWRRLRSASLSRFNYLTVKADRPRRAAGGALRLVQRVRSGRTRRQRAAVRLPRTAPDSAAPQRHIAHRPHATLKFRNRRLSRVQLAMTI</sequence>
<accession>A0A2H1VG51</accession>
<organism evidence="1">
    <name type="scientific">Spodoptera frugiperda</name>
    <name type="common">Fall armyworm</name>
    <dbReference type="NCBI Taxonomy" id="7108"/>
    <lineage>
        <taxon>Eukaryota</taxon>
        <taxon>Metazoa</taxon>
        <taxon>Ecdysozoa</taxon>
        <taxon>Arthropoda</taxon>
        <taxon>Hexapoda</taxon>
        <taxon>Insecta</taxon>
        <taxon>Pterygota</taxon>
        <taxon>Neoptera</taxon>
        <taxon>Endopterygota</taxon>
        <taxon>Lepidoptera</taxon>
        <taxon>Glossata</taxon>
        <taxon>Ditrysia</taxon>
        <taxon>Noctuoidea</taxon>
        <taxon>Noctuidae</taxon>
        <taxon>Amphipyrinae</taxon>
        <taxon>Spodoptera</taxon>
    </lineage>
</organism>
<evidence type="ECO:0000313" key="1">
    <source>
        <dbReference type="EMBL" id="SOQ39766.1"/>
    </source>
</evidence>
<protein>
    <submittedName>
        <fullName evidence="1">SFRICE_006900</fullName>
    </submittedName>
</protein>
<reference evidence="1" key="1">
    <citation type="submission" date="2016-07" db="EMBL/GenBank/DDBJ databases">
        <authorList>
            <person name="Bretaudeau A."/>
        </authorList>
    </citation>
    <scope>NUCLEOTIDE SEQUENCE</scope>
    <source>
        <strain evidence="1">Rice</strain>
        <tissue evidence="1">Whole body</tissue>
    </source>
</reference>
<dbReference type="EMBL" id="ODYU01002361">
    <property type="protein sequence ID" value="SOQ39766.1"/>
    <property type="molecule type" value="Genomic_DNA"/>
</dbReference>
<dbReference type="AlphaFoldDB" id="A0A2H1VG51"/>
<gene>
    <name evidence="1" type="ORF">SFRICE_006900</name>
</gene>
<proteinExistence type="predicted"/>
<name>A0A2H1VG51_SPOFR</name>